<dbReference type="EMBL" id="JBHUEM010000039">
    <property type="protein sequence ID" value="MFD1738142.1"/>
    <property type="molecule type" value="Genomic_DNA"/>
</dbReference>
<keyword evidence="2" id="KW-1185">Reference proteome</keyword>
<proteinExistence type="predicted"/>
<organism evidence="1 2">
    <name type="scientific">Bacillus salitolerans</name>
    <dbReference type="NCBI Taxonomy" id="1437434"/>
    <lineage>
        <taxon>Bacteria</taxon>
        <taxon>Bacillati</taxon>
        <taxon>Bacillota</taxon>
        <taxon>Bacilli</taxon>
        <taxon>Bacillales</taxon>
        <taxon>Bacillaceae</taxon>
        <taxon>Bacillus</taxon>
    </lineage>
</organism>
<comment type="caution">
    <text evidence="1">The sequence shown here is derived from an EMBL/GenBank/DDBJ whole genome shotgun (WGS) entry which is preliminary data.</text>
</comment>
<dbReference type="Proteomes" id="UP001597214">
    <property type="component" value="Unassembled WGS sequence"/>
</dbReference>
<name>A0ABW4LST8_9BACI</name>
<evidence type="ECO:0000313" key="1">
    <source>
        <dbReference type="EMBL" id="MFD1738142.1"/>
    </source>
</evidence>
<accession>A0ABW4LST8</accession>
<evidence type="ECO:0000313" key="2">
    <source>
        <dbReference type="Proteomes" id="UP001597214"/>
    </source>
</evidence>
<protein>
    <recommendedName>
        <fullName evidence="3">DUF4179 domain-containing protein</fullName>
    </recommendedName>
</protein>
<evidence type="ECO:0008006" key="3">
    <source>
        <dbReference type="Google" id="ProtNLM"/>
    </source>
</evidence>
<dbReference type="RefSeq" id="WP_377929357.1">
    <property type="nucleotide sequence ID" value="NZ_JBHUEM010000039.1"/>
</dbReference>
<gene>
    <name evidence="1" type="ORF">ACFSCX_16565</name>
</gene>
<sequence>MSKPWMNTIVVLVLLVSFVLVTNKLTKLNEHDLHEVRNWEDVKSWQYEQTPGLLRAEELGLAKNYDITIPIEGTSKTFELNEIWYNKNTVYIFYSVDYEKNHIPTINFHFGTEVVDSRNYVNRPYSGNVSPDEGVVYKGRYYHRVQVNPIYNEEQEFVEEVEQAFLKEFTVRIDEKTYELEPITVQLDYQLSNEEEVEFALDKEQVVKGHTITWKSMFIGTSHNALGFSFEPLSSYVLSGVQARVETDHGEERTIYTMNSLGDKHYSLSFDPFNVYPTAITIKTENIHLTDDQRFSFEFNVEDFTIETTDKKVHTLLETIQETDIFLERLFYDDRGVMFELLLKPTPTNDGNQYLVATTPTVYGEYEHRLGEAKTPKEEERLKAIPYIMHVTNEKGEIASYGSRGSGPEERMGLFLDRAFIEKSKTIRVEVSHLLHEIKVHENVEFEIGK</sequence>
<reference evidence="2" key="1">
    <citation type="journal article" date="2019" name="Int. J. Syst. Evol. Microbiol.">
        <title>The Global Catalogue of Microorganisms (GCM) 10K type strain sequencing project: providing services to taxonomists for standard genome sequencing and annotation.</title>
        <authorList>
            <consortium name="The Broad Institute Genomics Platform"/>
            <consortium name="The Broad Institute Genome Sequencing Center for Infectious Disease"/>
            <person name="Wu L."/>
            <person name="Ma J."/>
        </authorList>
    </citation>
    <scope>NUCLEOTIDE SEQUENCE [LARGE SCALE GENOMIC DNA]</scope>
    <source>
        <strain evidence="2">CCUG 49339</strain>
    </source>
</reference>